<feature type="non-terminal residue" evidence="2">
    <location>
        <position position="1"/>
    </location>
</feature>
<evidence type="ECO:0000313" key="3">
    <source>
        <dbReference type="Proteomes" id="UP000054248"/>
    </source>
</evidence>
<dbReference type="PANTHER" id="PTHR44329:SF214">
    <property type="entry name" value="PROTEIN KINASE DOMAIN-CONTAINING PROTEIN"/>
    <property type="match status" value="1"/>
</dbReference>
<evidence type="ECO:0000259" key="1">
    <source>
        <dbReference type="PROSITE" id="PS50011"/>
    </source>
</evidence>
<proteinExistence type="predicted"/>
<name>A0A0C3LTD9_9AGAM</name>
<dbReference type="InterPro" id="IPR051681">
    <property type="entry name" value="Ser/Thr_Kinases-Pseudokinases"/>
</dbReference>
<dbReference type="STRING" id="1051891.A0A0C3LTD9"/>
<dbReference type="InterPro" id="IPR011009">
    <property type="entry name" value="Kinase-like_dom_sf"/>
</dbReference>
<dbReference type="GO" id="GO:0005524">
    <property type="term" value="F:ATP binding"/>
    <property type="evidence" value="ECO:0007669"/>
    <property type="project" value="InterPro"/>
</dbReference>
<dbReference type="OrthoDB" id="4062651at2759"/>
<dbReference type="Pfam" id="PF00069">
    <property type="entry name" value="Pkinase"/>
    <property type="match status" value="1"/>
</dbReference>
<sequence length="251" mass="28223">QVAVKALRATNTDGPDEIRMRKRLAREIYVWAALDHPHVLELLGFAFEDGIPCLISPWCANGTLHEFLNKYPSADRRPLVRQVAEGLKYLHVQTPPIIHGDFKTPNVLVNHNQVAKICDFGGSRRLEQVKTGLTTAGLVLNTIRYSAPEILSEGQHPTTSSDVYSFACVALETMTDKCPFWKIQNVVAVITQVVVLKLTPSPEDHPGLDDDDAIWELLRRCWSHEPVDRPKMIDVCKTVHLPLKMIGTTRF</sequence>
<dbReference type="EMBL" id="KN823057">
    <property type="protein sequence ID" value="KIO24652.1"/>
    <property type="molecule type" value="Genomic_DNA"/>
</dbReference>
<organism evidence="2 3">
    <name type="scientific">Tulasnella calospora MUT 4182</name>
    <dbReference type="NCBI Taxonomy" id="1051891"/>
    <lineage>
        <taxon>Eukaryota</taxon>
        <taxon>Fungi</taxon>
        <taxon>Dikarya</taxon>
        <taxon>Basidiomycota</taxon>
        <taxon>Agaricomycotina</taxon>
        <taxon>Agaricomycetes</taxon>
        <taxon>Cantharellales</taxon>
        <taxon>Tulasnellaceae</taxon>
        <taxon>Tulasnella</taxon>
    </lineage>
</organism>
<accession>A0A0C3LTD9</accession>
<dbReference type="HOGENOM" id="CLU_000288_7_18_1"/>
<reference evidence="2 3" key="1">
    <citation type="submission" date="2014-04" db="EMBL/GenBank/DDBJ databases">
        <authorList>
            <consortium name="DOE Joint Genome Institute"/>
            <person name="Kuo A."/>
            <person name="Girlanda M."/>
            <person name="Perotto S."/>
            <person name="Kohler A."/>
            <person name="Nagy L.G."/>
            <person name="Floudas D."/>
            <person name="Copeland A."/>
            <person name="Barry K.W."/>
            <person name="Cichocki N."/>
            <person name="Veneault-Fourrey C."/>
            <person name="LaButti K."/>
            <person name="Lindquist E.A."/>
            <person name="Lipzen A."/>
            <person name="Lundell T."/>
            <person name="Morin E."/>
            <person name="Murat C."/>
            <person name="Sun H."/>
            <person name="Tunlid A."/>
            <person name="Henrissat B."/>
            <person name="Grigoriev I.V."/>
            <person name="Hibbett D.S."/>
            <person name="Martin F."/>
            <person name="Nordberg H.P."/>
            <person name="Cantor M.N."/>
            <person name="Hua S.X."/>
        </authorList>
    </citation>
    <scope>NUCLEOTIDE SEQUENCE [LARGE SCALE GENOMIC DNA]</scope>
    <source>
        <strain evidence="2 3">MUT 4182</strain>
    </source>
</reference>
<dbReference type="PIRSF" id="PIRSF000654">
    <property type="entry name" value="Integrin-linked_kinase"/>
    <property type="match status" value="1"/>
</dbReference>
<dbReference type="AlphaFoldDB" id="A0A0C3LTD9"/>
<dbReference type="Proteomes" id="UP000054248">
    <property type="component" value="Unassembled WGS sequence"/>
</dbReference>
<dbReference type="GO" id="GO:0004674">
    <property type="term" value="F:protein serine/threonine kinase activity"/>
    <property type="evidence" value="ECO:0007669"/>
    <property type="project" value="TreeGrafter"/>
</dbReference>
<evidence type="ECO:0000313" key="2">
    <source>
        <dbReference type="EMBL" id="KIO24652.1"/>
    </source>
</evidence>
<dbReference type="PROSITE" id="PS50011">
    <property type="entry name" value="PROTEIN_KINASE_DOM"/>
    <property type="match status" value="1"/>
</dbReference>
<gene>
    <name evidence="2" type="ORF">M407DRAFT_76695</name>
</gene>
<protein>
    <recommendedName>
        <fullName evidence="1">Protein kinase domain-containing protein</fullName>
    </recommendedName>
</protein>
<dbReference type="PANTHER" id="PTHR44329">
    <property type="entry name" value="SERINE/THREONINE-PROTEIN KINASE TNNI3K-RELATED"/>
    <property type="match status" value="1"/>
</dbReference>
<dbReference type="InterPro" id="IPR008271">
    <property type="entry name" value="Ser/Thr_kinase_AS"/>
</dbReference>
<dbReference type="InterPro" id="IPR000719">
    <property type="entry name" value="Prot_kinase_dom"/>
</dbReference>
<dbReference type="PROSITE" id="PS00108">
    <property type="entry name" value="PROTEIN_KINASE_ST"/>
    <property type="match status" value="1"/>
</dbReference>
<reference evidence="3" key="2">
    <citation type="submission" date="2015-01" db="EMBL/GenBank/DDBJ databases">
        <title>Evolutionary Origins and Diversification of the Mycorrhizal Mutualists.</title>
        <authorList>
            <consortium name="DOE Joint Genome Institute"/>
            <consortium name="Mycorrhizal Genomics Consortium"/>
            <person name="Kohler A."/>
            <person name="Kuo A."/>
            <person name="Nagy L.G."/>
            <person name="Floudas D."/>
            <person name="Copeland A."/>
            <person name="Barry K.W."/>
            <person name="Cichocki N."/>
            <person name="Veneault-Fourrey C."/>
            <person name="LaButti K."/>
            <person name="Lindquist E.A."/>
            <person name="Lipzen A."/>
            <person name="Lundell T."/>
            <person name="Morin E."/>
            <person name="Murat C."/>
            <person name="Riley R."/>
            <person name="Ohm R."/>
            <person name="Sun H."/>
            <person name="Tunlid A."/>
            <person name="Henrissat B."/>
            <person name="Grigoriev I.V."/>
            <person name="Hibbett D.S."/>
            <person name="Martin F."/>
        </authorList>
    </citation>
    <scope>NUCLEOTIDE SEQUENCE [LARGE SCALE GENOMIC DNA]</scope>
    <source>
        <strain evidence="3">MUT 4182</strain>
    </source>
</reference>
<dbReference type="Gene3D" id="1.10.510.10">
    <property type="entry name" value="Transferase(Phosphotransferase) domain 1"/>
    <property type="match status" value="1"/>
</dbReference>
<dbReference type="SUPFAM" id="SSF56112">
    <property type="entry name" value="Protein kinase-like (PK-like)"/>
    <property type="match status" value="1"/>
</dbReference>
<keyword evidence="3" id="KW-1185">Reference proteome</keyword>
<feature type="domain" description="Protein kinase" evidence="1">
    <location>
        <begin position="1"/>
        <end position="243"/>
    </location>
</feature>